<dbReference type="InterPro" id="IPR005814">
    <property type="entry name" value="Aminotrans_3"/>
</dbReference>
<feature type="non-terminal residue" evidence="5">
    <location>
        <position position="1"/>
    </location>
</feature>
<reference evidence="5" key="1">
    <citation type="journal article" date="2020" name="mSystems">
        <title>Genome- and Community-Level Interaction Insights into Carbon Utilization and Element Cycling Functions of Hydrothermarchaeota in Hydrothermal Sediment.</title>
        <authorList>
            <person name="Zhou Z."/>
            <person name="Liu Y."/>
            <person name="Xu W."/>
            <person name="Pan J."/>
            <person name="Luo Z.H."/>
            <person name="Li M."/>
        </authorList>
    </citation>
    <scope>NUCLEOTIDE SEQUENCE [LARGE SCALE GENOMIC DNA]</scope>
    <source>
        <strain evidence="5">HyVt-76</strain>
    </source>
</reference>
<keyword evidence="2 5" id="KW-0032">Aminotransferase</keyword>
<dbReference type="GO" id="GO:0042802">
    <property type="term" value="F:identical protein binding"/>
    <property type="evidence" value="ECO:0007669"/>
    <property type="project" value="TreeGrafter"/>
</dbReference>
<proteinExistence type="predicted"/>
<evidence type="ECO:0000256" key="3">
    <source>
        <dbReference type="ARBA" id="ARBA00022679"/>
    </source>
</evidence>
<gene>
    <name evidence="5" type="ORF">ENL21_00715</name>
</gene>
<dbReference type="EMBL" id="DRTD01000050">
    <property type="protein sequence ID" value="HHE54275.1"/>
    <property type="molecule type" value="Genomic_DNA"/>
</dbReference>
<dbReference type="InterPro" id="IPR015424">
    <property type="entry name" value="PyrdxlP-dep_Trfase"/>
</dbReference>
<keyword evidence="3" id="KW-0808">Transferase</keyword>
<dbReference type="InterPro" id="IPR015422">
    <property type="entry name" value="PyrdxlP-dep_Trfase_small"/>
</dbReference>
<dbReference type="Pfam" id="PF00202">
    <property type="entry name" value="Aminotran_3"/>
    <property type="match status" value="1"/>
</dbReference>
<evidence type="ECO:0000256" key="4">
    <source>
        <dbReference type="ARBA" id="ARBA00022898"/>
    </source>
</evidence>
<comment type="caution">
    <text evidence="5">The sequence shown here is derived from an EMBL/GenBank/DDBJ whole genome shotgun (WGS) entry which is preliminary data.</text>
</comment>
<organism evidence="5">
    <name type="scientific">Caldithrix abyssi</name>
    <dbReference type="NCBI Taxonomy" id="187145"/>
    <lineage>
        <taxon>Bacteria</taxon>
        <taxon>Pseudomonadati</taxon>
        <taxon>Calditrichota</taxon>
        <taxon>Calditrichia</taxon>
        <taxon>Calditrichales</taxon>
        <taxon>Calditrichaceae</taxon>
        <taxon>Caldithrix</taxon>
    </lineage>
</organism>
<evidence type="ECO:0000256" key="2">
    <source>
        <dbReference type="ARBA" id="ARBA00022576"/>
    </source>
</evidence>
<name>A0A7V5H2C2_CALAY</name>
<dbReference type="InterPro" id="IPR015421">
    <property type="entry name" value="PyrdxlP-dep_Trfase_major"/>
</dbReference>
<keyword evidence="4" id="KW-0663">Pyridoxal phosphate</keyword>
<dbReference type="Gene3D" id="3.90.1150.10">
    <property type="entry name" value="Aspartate Aminotransferase, domain 1"/>
    <property type="match status" value="1"/>
</dbReference>
<comment type="cofactor">
    <cofactor evidence="1">
        <name>pyridoxal 5'-phosphate</name>
        <dbReference type="ChEBI" id="CHEBI:597326"/>
    </cofactor>
</comment>
<dbReference type="Proteomes" id="UP000886111">
    <property type="component" value="Unassembled WGS sequence"/>
</dbReference>
<dbReference type="Gene3D" id="3.40.640.10">
    <property type="entry name" value="Type I PLP-dependent aspartate aminotransferase-like (Major domain)"/>
    <property type="match status" value="1"/>
</dbReference>
<dbReference type="AlphaFoldDB" id="A0A7V5H2C2"/>
<evidence type="ECO:0000313" key="5">
    <source>
        <dbReference type="EMBL" id="HHE54275.1"/>
    </source>
</evidence>
<dbReference type="PANTHER" id="PTHR11986:SF79">
    <property type="entry name" value="ACETYLORNITHINE AMINOTRANSFERASE, MITOCHONDRIAL"/>
    <property type="match status" value="1"/>
</dbReference>
<dbReference type="SUPFAM" id="SSF53383">
    <property type="entry name" value="PLP-dependent transferases"/>
    <property type="match status" value="1"/>
</dbReference>
<dbReference type="InterPro" id="IPR050103">
    <property type="entry name" value="Class-III_PLP-dep_AT"/>
</dbReference>
<sequence>FLIFADEIQTGVGRTAYFYYFQKDGYQPDGFATAEGLGGGLPLGAFIVSEKLANVFTLGDHGTTYGGNPLACATGLATVNHISTDAFLNHVKGTGQFFLEELQSFATRYPETIVEARGYGLMLGLEVKEKAGQMMFEAARQGLLINIAGGNTLRFVPPLIIEKIHVTEAMEKLDRTFQKVFG</sequence>
<protein>
    <submittedName>
        <fullName evidence="5">Aminotransferase class III-fold pyridoxal phosphate-dependent enzyme</fullName>
    </submittedName>
</protein>
<dbReference type="PANTHER" id="PTHR11986">
    <property type="entry name" value="AMINOTRANSFERASE CLASS III"/>
    <property type="match status" value="1"/>
</dbReference>
<accession>A0A7V5H2C2</accession>
<dbReference type="GO" id="GO:0008483">
    <property type="term" value="F:transaminase activity"/>
    <property type="evidence" value="ECO:0007669"/>
    <property type="project" value="UniProtKB-KW"/>
</dbReference>
<evidence type="ECO:0000256" key="1">
    <source>
        <dbReference type="ARBA" id="ARBA00001933"/>
    </source>
</evidence>
<dbReference type="GO" id="GO:0030170">
    <property type="term" value="F:pyridoxal phosphate binding"/>
    <property type="evidence" value="ECO:0007669"/>
    <property type="project" value="InterPro"/>
</dbReference>